<evidence type="ECO:0008006" key="3">
    <source>
        <dbReference type="Google" id="ProtNLM"/>
    </source>
</evidence>
<reference evidence="1" key="1">
    <citation type="submission" date="2020-06" db="EMBL/GenBank/DDBJ databases">
        <authorList>
            <person name="Onetto C."/>
        </authorList>
    </citation>
    <scope>NUCLEOTIDE SEQUENCE</scope>
</reference>
<dbReference type="InterPro" id="IPR032675">
    <property type="entry name" value="LRR_dom_sf"/>
</dbReference>
<protein>
    <recommendedName>
        <fullName evidence="3">F-box domain-containing protein</fullName>
    </recommendedName>
</protein>
<proteinExistence type="predicted"/>
<organism evidence="1 2">
    <name type="scientific">Aureobasidium vineae</name>
    <dbReference type="NCBI Taxonomy" id="2773715"/>
    <lineage>
        <taxon>Eukaryota</taxon>
        <taxon>Fungi</taxon>
        <taxon>Dikarya</taxon>
        <taxon>Ascomycota</taxon>
        <taxon>Pezizomycotina</taxon>
        <taxon>Dothideomycetes</taxon>
        <taxon>Dothideomycetidae</taxon>
        <taxon>Dothideales</taxon>
        <taxon>Saccotheciaceae</taxon>
        <taxon>Aureobasidium</taxon>
    </lineage>
</organism>
<dbReference type="Gene3D" id="3.80.10.10">
    <property type="entry name" value="Ribonuclease Inhibitor"/>
    <property type="match status" value="1"/>
</dbReference>
<accession>A0A9N8K1S5</accession>
<gene>
    <name evidence="1" type="ORF">AWRI4619_LOCUS9716</name>
</gene>
<comment type="caution">
    <text evidence="1">The sequence shown here is derived from an EMBL/GenBank/DDBJ whole genome shotgun (WGS) entry which is preliminary data.</text>
</comment>
<dbReference type="AlphaFoldDB" id="A0A9N8K1S5"/>
<evidence type="ECO:0000313" key="1">
    <source>
        <dbReference type="EMBL" id="CAD0097313.1"/>
    </source>
</evidence>
<dbReference type="EMBL" id="CAIJEN010000017">
    <property type="protein sequence ID" value="CAD0097313.1"/>
    <property type="molecule type" value="Genomic_DNA"/>
</dbReference>
<dbReference type="SUPFAM" id="SSF52047">
    <property type="entry name" value="RNI-like"/>
    <property type="match status" value="1"/>
</dbReference>
<name>A0A9N8K1S5_9PEZI</name>
<dbReference type="Proteomes" id="UP000716446">
    <property type="component" value="Unassembled WGS sequence"/>
</dbReference>
<keyword evidence="2" id="KW-1185">Reference proteome</keyword>
<evidence type="ECO:0000313" key="2">
    <source>
        <dbReference type="Proteomes" id="UP000716446"/>
    </source>
</evidence>
<sequence>MMRHQSDMEVAHLWLPPELLLLVMKQVQHGEQYSASRKSLLNATLVNREWAEAATHILWEKGASVSALASVSADRRQYYANKISELDFEGEEDAKHHATFKDLIFPRLKSVFVDKVDLEEGEKLHLNQYLQPQLRSIDCGGGGLDDNALVTMAANCPRLEELWLEEPIEGSSEHQLLELFRGCKLLELVNLGDGWADVVTAELFAGLASLESLRQMSIRPLTEDLAIRKGVSMASFRNLESLTMTVASVSVARVASVVTSLSSLILIIEDSDNDALAPLGSLKDLVHLELTFLDDTELSPQGFRALENLRRLEILMMESRGAPLSAMWMNDKLFNEFTSKLPKLRNLELKVDFDITAMALTSLAKTHPKMNSIDFFGEFEFSEWSRITKPLYPSLIRFVIEAPFIEGRTRRYVTIIYFCVHIQVMLKSSRSADATVEERASQIADLIIRHCPVVKQLSFYSYYENLLAQLVIRAFEAKVPGRYHEPLSTWFRDREDSARVPFQPSETRMYHG</sequence>